<reference evidence="2 3" key="1">
    <citation type="journal article" date="2019" name="New Phytol.">
        <title>Comparative genomics reveals unique wood-decay strategies and fruiting body development in the Schizophyllaceae.</title>
        <authorList>
            <person name="Almasi E."/>
            <person name="Sahu N."/>
            <person name="Krizsan K."/>
            <person name="Balint B."/>
            <person name="Kovacs G.M."/>
            <person name="Kiss B."/>
            <person name="Cseklye J."/>
            <person name="Drula E."/>
            <person name="Henrissat B."/>
            <person name="Nagy I."/>
            <person name="Chovatia M."/>
            <person name="Adam C."/>
            <person name="LaButti K."/>
            <person name="Lipzen A."/>
            <person name="Riley R."/>
            <person name="Grigoriev I.V."/>
            <person name="Nagy L.G."/>
        </authorList>
    </citation>
    <scope>NUCLEOTIDE SEQUENCE [LARGE SCALE GENOMIC DNA]</scope>
    <source>
        <strain evidence="2 3">NL-1724</strain>
    </source>
</reference>
<comment type="caution">
    <text evidence="2">The sequence shown here is derived from an EMBL/GenBank/DDBJ whole genome shotgun (WGS) entry which is preliminary data.</text>
</comment>
<dbReference type="STRING" id="97359.A0A550CBG1"/>
<proteinExistence type="predicted"/>
<dbReference type="Proteomes" id="UP000320762">
    <property type="component" value="Unassembled WGS sequence"/>
</dbReference>
<evidence type="ECO:0000256" key="1">
    <source>
        <dbReference type="SAM" id="MobiDB-lite"/>
    </source>
</evidence>
<dbReference type="OrthoDB" id="4033880at2759"/>
<protein>
    <submittedName>
        <fullName evidence="2">Uncharacterized protein</fullName>
    </submittedName>
</protein>
<dbReference type="AlphaFoldDB" id="A0A550CBG1"/>
<evidence type="ECO:0000313" key="2">
    <source>
        <dbReference type="EMBL" id="TRM62129.1"/>
    </source>
</evidence>
<name>A0A550CBG1_9AGAR</name>
<accession>A0A550CBG1</accession>
<organism evidence="2 3">
    <name type="scientific">Schizophyllum amplum</name>
    <dbReference type="NCBI Taxonomy" id="97359"/>
    <lineage>
        <taxon>Eukaryota</taxon>
        <taxon>Fungi</taxon>
        <taxon>Dikarya</taxon>
        <taxon>Basidiomycota</taxon>
        <taxon>Agaricomycotina</taxon>
        <taxon>Agaricomycetes</taxon>
        <taxon>Agaricomycetidae</taxon>
        <taxon>Agaricales</taxon>
        <taxon>Schizophyllaceae</taxon>
        <taxon>Schizophyllum</taxon>
    </lineage>
</organism>
<feature type="compositionally biased region" description="Low complexity" evidence="1">
    <location>
        <begin position="51"/>
        <end position="68"/>
    </location>
</feature>
<sequence>MGMGMQQPAMGMGMQQPMGGMQQPMGGMQQPMGMGMQQQQMGGMGMGMGMGMQQQRPASIATSPMQPMASPPPMRPMSSSSSSAATPKSASAFDDLWSMSLGSGSKPSTPAAGPGKSIKDLQKDKATQGLWGAGG</sequence>
<feature type="region of interest" description="Disordered" evidence="1">
    <location>
        <begin position="28"/>
        <end position="135"/>
    </location>
</feature>
<gene>
    <name evidence="2" type="ORF">BD626DRAFT_433565</name>
</gene>
<feature type="compositionally biased region" description="Basic and acidic residues" evidence="1">
    <location>
        <begin position="117"/>
        <end position="126"/>
    </location>
</feature>
<dbReference type="EMBL" id="VDMD01000014">
    <property type="protein sequence ID" value="TRM62129.1"/>
    <property type="molecule type" value="Genomic_DNA"/>
</dbReference>
<keyword evidence="3" id="KW-1185">Reference proteome</keyword>
<feature type="compositionally biased region" description="Low complexity" evidence="1">
    <location>
        <begin position="28"/>
        <end position="41"/>
    </location>
</feature>
<evidence type="ECO:0000313" key="3">
    <source>
        <dbReference type="Proteomes" id="UP000320762"/>
    </source>
</evidence>
<feature type="non-terminal residue" evidence="2">
    <location>
        <position position="135"/>
    </location>
</feature>
<feature type="compositionally biased region" description="Low complexity" evidence="1">
    <location>
        <begin position="76"/>
        <end position="92"/>
    </location>
</feature>